<dbReference type="PROSITE" id="PS50977">
    <property type="entry name" value="HTH_TETR_2"/>
    <property type="match status" value="1"/>
</dbReference>
<accession>A0A151G4Q9</accession>
<comment type="caution">
    <text evidence="6">The sequence shown here is derived from an EMBL/GenBank/DDBJ whole genome shotgun (WGS) entry which is preliminary data.</text>
</comment>
<dbReference type="PANTHER" id="PTHR30055">
    <property type="entry name" value="HTH-TYPE TRANSCRIPTIONAL REGULATOR RUTR"/>
    <property type="match status" value="1"/>
</dbReference>
<dbReference type="Gene3D" id="1.10.357.10">
    <property type="entry name" value="Tetracycline Repressor, domain 2"/>
    <property type="match status" value="1"/>
</dbReference>
<keyword evidence="3" id="KW-0804">Transcription</keyword>
<dbReference type="InterPro" id="IPR050109">
    <property type="entry name" value="HTH-type_TetR-like_transc_reg"/>
</dbReference>
<dbReference type="InterPro" id="IPR001647">
    <property type="entry name" value="HTH_TetR"/>
</dbReference>
<evidence type="ECO:0000313" key="6">
    <source>
        <dbReference type="EMBL" id="ODO62781.1"/>
    </source>
</evidence>
<reference evidence="6 7" key="1">
    <citation type="submission" date="2016-08" db="EMBL/GenBank/DDBJ databases">
        <title>Genome sequencing of Lactobacillus plantarum JSA22, isolated from fermented soybean paste.</title>
        <authorList>
            <person name="Choi H.S."/>
        </authorList>
    </citation>
    <scope>NUCLEOTIDE SEQUENCE [LARGE SCALE GENOMIC DNA]</scope>
    <source>
        <strain evidence="6 7">JSA22</strain>
    </source>
</reference>
<dbReference type="PATRIC" id="fig|1590.150.peg.2031"/>
<dbReference type="SUPFAM" id="SSF46689">
    <property type="entry name" value="Homeodomain-like"/>
    <property type="match status" value="1"/>
</dbReference>
<evidence type="ECO:0000256" key="2">
    <source>
        <dbReference type="ARBA" id="ARBA00023125"/>
    </source>
</evidence>
<dbReference type="InterPro" id="IPR036271">
    <property type="entry name" value="Tet_transcr_reg_TetR-rel_C_sf"/>
</dbReference>
<dbReference type="InterPro" id="IPR011075">
    <property type="entry name" value="TetR_C"/>
</dbReference>
<name>A0A151G4Q9_LACPN</name>
<dbReference type="SUPFAM" id="SSF48498">
    <property type="entry name" value="Tetracyclin repressor-like, C-terminal domain"/>
    <property type="match status" value="1"/>
</dbReference>
<dbReference type="EMBL" id="MCOL01000001">
    <property type="protein sequence ID" value="ODO62781.1"/>
    <property type="molecule type" value="Genomic_DNA"/>
</dbReference>
<feature type="domain" description="HTH tetR-type" evidence="5">
    <location>
        <begin position="9"/>
        <end position="69"/>
    </location>
</feature>
<dbReference type="Pfam" id="PF16859">
    <property type="entry name" value="TetR_C_11"/>
    <property type="match status" value="1"/>
</dbReference>
<proteinExistence type="predicted"/>
<protein>
    <recommendedName>
        <fullName evidence="5">HTH tetR-type domain-containing protein</fullName>
    </recommendedName>
</protein>
<keyword evidence="1" id="KW-0805">Transcription regulation</keyword>
<dbReference type="RefSeq" id="WP_003642348.1">
    <property type="nucleotide sequence ID" value="NZ_AP028145.1"/>
</dbReference>
<dbReference type="InterPro" id="IPR009057">
    <property type="entry name" value="Homeodomain-like_sf"/>
</dbReference>
<feature type="DNA-binding region" description="H-T-H motif" evidence="4">
    <location>
        <begin position="32"/>
        <end position="51"/>
    </location>
</feature>
<sequence>MTKTRRRGAELENAIYQAARDILNQDGLEQLTFANVAEQAGTSKPVIYRRWRSPLELAIAAIQDQIITENHGQLDEVNLTGQTLSEDLFQVLKRFTVSINTFNQALVITWFHHLDQQANPEVKDLLNAVKKIDAHAIERVCQRAQQRGELRTGTLSCDLQLMPFDWLRYRAFANEPITDATLHLLVDDLLVPAYQHALG</sequence>
<dbReference type="Gene3D" id="1.10.10.60">
    <property type="entry name" value="Homeodomain-like"/>
    <property type="match status" value="1"/>
</dbReference>
<dbReference type="Proteomes" id="UP000094892">
    <property type="component" value="Unassembled WGS sequence"/>
</dbReference>
<evidence type="ECO:0000256" key="1">
    <source>
        <dbReference type="ARBA" id="ARBA00023015"/>
    </source>
</evidence>
<keyword evidence="2 4" id="KW-0238">DNA-binding</keyword>
<evidence type="ECO:0000259" key="5">
    <source>
        <dbReference type="PROSITE" id="PS50977"/>
    </source>
</evidence>
<evidence type="ECO:0000256" key="4">
    <source>
        <dbReference type="PROSITE-ProRule" id="PRU00335"/>
    </source>
</evidence>
<dbReference type="Pfam" id="PF00440">
    <property type="entry name" value="TetR_N"/>
    <property type="match status" value="1"/>
</dbReference>
<dbReference type="AlphaFoldDB" id="A0A151G4Q9"/>
<gene>
    <name evidence="6" type="ORF">LPJSA22_02799</name>
</gene>
<evidence type="ECO:0000256" key="3">
    <source>
        <dbReference type="ARBA" id="ARBA00023163"/>
    </source>
</evidence>
<evidence type="ECO:0000313" key="7">
    <source>
        <dbReference type="Proteomes" id="UP000094892"/>
    </source>
</evidence>
<dbReference type="GO" id="GO:0000976">
    <property type="term" value="F:transcription cis-regulatory region binding"/>
    <property type="evidence" value="ECO:0007669"/>
    <property type="project" value="TreeGrafter"/>
</dbReference>
<dbReference type="PANTHER" id="PTHR30055:SF148">
    <property type="entry name" value="TETR-FAMILY TRANSCRIPTIONAL REGULATOR"/>
    <property type="match status" value="1"/>
</dbReference>
<dbReference type="GO" id="GO:0003700">
    <property type="term" value="F:DNA-binding transcription factor activity"/>
    <property type="evidence" value="ECO:0007669"/>
    <property type="project" value="TreeGrafter"/>
</dbReference>
<organism evidence="6 7">
    <name type="scientific">Lactiplantibacillus plantarum</name>
    <name type="common">Lactobacillus plantarum</name>
    <dbReference type="NCBI Taxonomy" id="1590"/>
    <lineage>
        <taxon>Bacteria</taxon>
        <taxon>Bacillati</taxon>
        <taxon>Bacillota</taxon>
        <taxon>Bacilli</taxon>
        <taxon>Lactobacillales</taxon>
        <taxon>Lactobacillaceae</taxon>
        <taxon>Lactiplantibacillus</taxon>
    </lineage>
</organism>